<dbReference type="InterPro" id="IPR036291">
    <property type="entry name" value="NAD(P)-bd_dom_sf"/>
</dbReference>
<evidence type="ECO:0000256" key="1">
    <source>
        <dbReference type="ARBA" id="ARBA00006484"/>
    </source>
</evidence>
<keyword evidence="3" id="KW-0520">NAD</keyword>
<dbReference type="NCBIfam" id="TIGR03971">
    <property type="entry name" value="SDR_subfam_1"/>
    <property type="match status" value="1"/>
</dbReference>
<dbReference type="RefSeq" id="WP_147103163.1">
    <property type="nucleotide sequence ID" value="NZ_BJVJ01000007.1"/>
</dbReference>
<organism evidence="5 6">
    <name type="scientific">Pseudonocardia sulfidoxydans NBRC 16205</name>
    <dbReference type="NCBI Taxonomy" id="1223511"/>
    <lineage>
        <taxon>Bacteria</taxon>
        <taxon>Bacillati</taxon>
        <taxon>Actinomycetota</taxon>
        <taxon>Actinomycetes</taxon>
        <taxon>Pseudonocardiales</taxon>
        <taxon>Pseudonocardiaceae</taxon>
        <taxon>Pseudonocardia</taxon>
    </lineage>
</organism>
<dbReference type="SUPFAM" id="SSF51735">
    <property type="entry name" value="NAD(P)-binding Rossmann-fold domains"/>
    <property type="match status" value="1"/>
</dbReference>
<dbReference type="PANTHER" id="PTHR24321:SF8">
    <property type="entry name" value="ESTRADIOL 17-BETA-DEHYDROGENASE 8-RELATED"/>
    <property type="match status" value="1"/>
</dbReference>
<dbReference type="InterPro" id="IPR002347">
    <property type="entry name" value="SDR_fam"/>
</dbReference>
<dbReference type="AlphaFoldDB" id="A0A511DCD4"/>
<evidence type="ECO:0000256" key="2">
    <source>
        <dbReference type="ARBA" id="ARBA00023002"/>
    </source>
</evidence>
<proteinExistence type="inferred from homology"/>
<dbReference type="InterPro" id="IPR023985">
    <property type="entry name" value="SDR_subfam_1"/>
</dbReference>
<keyword evidence="6" id="KW-1185">Reference proteome</keyword>
<dbReference type="Pfam" id="PF00106">
    <property type="entry name" value="adh_short"/>
    <property type="match status" value="1"/>
</dbReference>
<protein>
    <submittedName>
        <fullName evidence="5">Putative short-chain type dehydrogenase/reductase</fullName>
    </submittedName>
</protein>
<dbReference type="FunFam" id="3.40.50.720:FF:000084">
    <property type="entry name" value="Short-chain dehydrogenase reductase"/>
    <property type="match status" value="1"/>
</dbReference>
<name>A0A511DCD4_9PSEU</name>
<dbReference type="OrthoDB" id="3206777at2"/>
<dbReference type="GO" id="GO:0016491">
    <property type="term" value="F:oxidoreductase activity"/>
    <property type="evidence" value="ECO:0007669"/>
    <property type="project" value="UniProtKB-KW"/>
</dbReference>
<reference evidence="5 6" key="1">
    <citation type="submission" date="2019-07" db="EMBL/GenBank/DDBJ databases">
        <title>Whole genome shotgun sequence of Pseudonocardia sulfidoxydans NBRC 16205.</title>
        <authorList>
            <person name="Hosoyama A."/>
            <person name="Uohara A."/>
            <person name="Ohji S."/>
            <person name="Ichikawa N."/>
        </authorList>
    </citation>
    <scope>NUCLEOTIDE SEQUENCE [LARGE SCALE GENOMIC DNA]</scope>
    <source>
        <strain evidence="5 6">NBRC 16205</strain>
    </source>
</reference>
<dbReference type="PANTHER" id="PTHR24321">
    <property type="entry name" value="DEHYDROGENASES, SHORT CHAIN"/>
    <property type="match status" value="1"/>
</dbReference>
<sequence length="280" mass="29858">MNRVEGKVALITGAARGQGRAHAKRLAEEGADIVAVDICADIENLGYPLGSLDELAETVRLVENEDRRILARRVDVRDGAGMQAVVDEACAEFGGIDIVCANAGIIDSVPKTWEITEEMWDAQLDVMLKGVWHTVKAVVPTMIAAGRGGSIIITSSLVGLKGTPHTAAYSAAKAGDVGLAQSLAAEVAEYGIRVNTVHPTAVDTDILQRNEPMQKLFRADLGGRVPTREEFAEACAPMNLLPIPWIEARDVSNAVLFLASDESRYVTGLRMSVDAGALIK</sequence>
<dbReference type="EMBL" id="BJVJ01000007">
    <property type="protein sequence ID" value="GEL22217.1"/>
    <property type="molecule type" value="Genomic_DNA"/>
</dbReference>
<comment type="caution">
    <text evidence="5">The sequence shown here is derived from an EMBL/GenBank/DDBJ whole genome shotgun (WGS) entry which is preliminary data.</text>
</comment>
<dbReference type="InterPro" id="IPR020904">
    <property type="entry name" value="Sc_DH/Rdtase_CS"/>
</dbReference>
<dbReference type="PRINTS" id="PR00080">
    <property type="entry name" value="SDRFAMILY"/>
</dbReference>
<evidence type="ECO:0000256" key="3">
    <source>
        <dbReference type="ARBA" id="ARBA00023027"/>
    </source>
</evidence>
<keyword evidence="2" id="KW-0560">Oxidoreductase</keyword>
<gene>
    <name evidence="5" type="ORF">PSU4_11710</name>
</gene>
<dbReference type="PROSITE" id="PS00061">
    <property type="entry name" value="ADH_SHORT"/>
    <property type="match status" value="1"/>
</dbReference>
<dbReference type="Gene3D" id="3.40.50.720">
    <property type="entry name" value="NAD(P)-binding Rossmann-like Domain"/>
    <property type="match status" value="1"/>
</dbReference>
<evidence type="ECO:0000313" key="5">
    <source>
        <dbReference type="EMBL" id="GEL22217.1"/>
    </source>
</evidence>
<dbReference type="Proteomes" id="UP000321685">
    <property type="component" value="Unassembled WGS sequence"/>
</dbReference>
<dbReference type="PRINTS" id="PR00081">
    <property type="entry name" value="GDHRDH"/>
</dbReference>
<evidence type="ECO:0000313" key="6">
    <source>
        <dbReference type="Proteomes" id="UP000321685"/>
    </source>
</evidence>
<accession>A0A511DCD4</accession>
<dbReference type="NCBIfam" id="NF009467">
    <property type="entry name" value="PRK12826.1-3"/>
    <property type="match status" value="1"/>
</dbReference>
<comment type="similarity">
    <text evidence="1 4">Belongs to the short-chain dehydrogenases/reductases (SDR) family.</text>
</comment>
<evidence type="ECO:0000256" key="4">
    <source>
        <dbReference type="RuleBase" id="RU000363"/>
    </source>
</evidence>
<dbReference type="CDD" id="cd05233">
    <property type="entry name" value="SDR_c"/>
    <property type="match status" value="1"/>
</dbReference>